<sequence>MLESLMLALQDGRCLLDELQSIAQEGTLDSRPDHIRTAANCAVSQVEHWLENLHDRRRLLEVSYNERKIQLEQCLTLALLTIDLRQLEGILEKRQESLARSRDELGDSEASSQLLLHEHRKLMPEAKDLQEKGLKILKASEQLLESCHFAGEEAVAQAYKLLNNASEYIEDTENRDNLLVKANSFFRSAQTAITKLDQLEVQLNTADFTASPAQLAALYGNITRAIENATEGALQEGYALLESAPGSESVKRRVEELESRKIQLNVVCVESSERSIKTSKVLNNFLEKQNQSWLCAVFAPKYSSCVKNNHDLRMP</sequence>
<dbReference type="GO" id="GO:0005085">
    <property type="term" value="F:guanyl-nucleotide exchange factor activity"/>
    <property type="evidence" value="ECO:0007669"/>
    <property type="project" value="UniProtKB-KW"/>
</dbReference>
<name>A0A482XE62_LAOST</name>
<dbReference type="EMBL" id="QKKF02011863">
    <property type="protein sequence ID" value="RZF43972.1"/>
    <property type="molecule type" value="Genomic_DNA"/>
</dbReference>
<evidence type="ECO:0000313" key="2">
    <source>
        <dbReference type="EMBL" id="RZF43972.1"/>
    </source>
</evidence>
<proteinExistence type="predicted"/>
<dbReference type="SMR" id="A0A482XE62"/>
<dbReference type="PANTHER" id="PTHR22826">
    <property type="entry name" value="RHO GUANINE EXCHANGE FACTOR-RELATED"/>
    <property type="match status" value="1"/>
</dbReference>
<dbReference type="OrthoDB" id="2152335at2759"/>
<dbReference type="PANTHER" id="PTHR22826:SF106">
    <property type="entry name" value="TRIO, ISOFORM A"/>
    <property type="match status" value="1"/>
</dbReference>
<dbReference type="InParanoid" id="A0A482XE62"/>
<keyword evidence="3" id="KW-1185">Reference proteome</keyword>
<dbReference type="SUPFAM" id="SSF46966">
    <property type="entry name" value="Spectrin repeat"/>
    <property type="match status" value="1"/>
</dbReference>
<organism evidence="2 3">
    <name type="scientific">Laodelphax striatellus</name>
    <name type="common">Small brown planthopper</name>
    <name type="synonym">Delphax striatella</name>
    <dbReference type="NCBI Taxonomy" id="195883"/>
    <lineage>
        <taxon>Eukaryota</taxon>
        <taxon>Metazoa</taxon>
        <taxon>Ecdysozoa</taxon>
        <taxon>Arthropoda</taxon>
        <taxon>Hexapoda</taxon>
        <taxon>Insecta</taxon>
        <taxon>Pterygota</taxon>
        <taxon>Neoptera</taxon>
        <taxon>Paraneoptera</taxon>
        <taxon>Hemiptera</taxon>
        <taxon>Auchenorrhyncha</taxon>
        <taxon>Fulgoroidea</taxon>
        <taxon>Delphacidae</taxon>
        <taxon>Criomorphinae</taxon>
        <taxon>Laodelphax</taxon>
    </lineage>
</organism>
<dbReference type="AlphaFoldDB" id="A0A482XE62"/>
<dbReference type="InterPro" id="IPR051336">
    <property type="entry name" value="RhoGEF_Guanine_NuclExch_SF"/>
</dbReference>
<keyword evidence="1" id="KW-0344">Guanine-nucleotide releasing factor</keyword>
<reference evidence="2 3" key="1">
    <citation type="journal article" date="2017" name="Gigascience">
        <title>Genome sequence of the small brown planthopper, Laodelphax striatellus.</title>
        <authorList>
            <person name="Zhu J."/>
            <person name="Jiang F."/>
            <person name="Wang X."/>
            <person name="Yang P."/>
            <person name="Bao Y."/>
            <person name="Zhao W."/>
            <person name="Wang W."/>
            <person name="Lu H."/>
            <person name="Wang Q."/>
            <person name="Cui N."/>
            <person name="Li J."/>
            <person name="Chen X."/>
            <person name="Luo L."/>
            <person name="Yu J."/>
            <person name="Kang L."/>
            <person name="Cui F."/>
        </authorList>
    </citation>
    <scope>NUCLEOTIDE SEQUENCE [LARGE SCALE GENOMIC DNA]</scope>
    <source>
        <strain evidence="2">Lst14</strain>
    </source>
</reference>
<dbReference type="Proteomes" id="UP000291343">
    <property type="component" value="Unassembled WGS sequence"/>
</dbReference>
<comment type="caution">
    <text evidence="2">The sequence shown here is derived from an EMBL/GenBank/DDBJ whole genome shotgun (WGS) entry which is preliminary data.</text>
</comment>
<evidence type="ECO:0000256" key="1">
    <source>
        <dbReference type="ARBA" id="ARBA00022658"/>
    </source>
</evidence>
<gene>
    <name evidence="2" type="ORF">LSTR_LSTR013423</name>
</gene>
<dbReference type="Gene3D" id="1.20.58.60">
    <property type="match status" value="1"/>
</dbReference>
<dbReference type="STRING" id="195883.A0A482XE62"/>
<accession>A0A482XE62</accession>
<dbReference type="GO" id="GO:0005737">
    <property type="term" value="C:cytoplasm"/>
    <property type="evidence" value="ECO:0007669"/>
    <property type="project" value="TreeGrafter"/>
</dbReference>
<evidence type="ECO:0000313" key="3">
    <source>
        <dbReference type="Proteomes" id="UP000291343"/>
    </source>
</evidence>
<dbReference type="GO" id="GO:0019898">
    <property type="term" value="C:extrinsic component of membrane"/>
    <property type="evidence" value="ECO:0007669"/>
    <property type="project" value="TreeGrafter"/>
</dbReference>
<protein>
    <submittedName>
        <fullName evidence="2">Uncharacterized protein</fullName>
    </submittedName>
</protein>